<feature type="transmembrane region" description="Helical" evidence="7">
    <location>
        <begin position="147"/>
        <end position="163"/>
    </location>
</feature>
<dbReference type="Proteomes" id="UP001219956">
    <property type="component" value="Unassembled WGS sequence"/>
</dbReference>
<sequence>MDSMLDPLREDLELLGDGRLANGQPAWKLFDPLKNRFYQLDWLSFEILSRWHLGQPGRVLDAIQQQTTLQASADDIASLYQFLQQHELLQLPAGRHAESLGRYKKQQGSIGSWLLHNYLFFRLPLFRPDALVSRLATCSQVFFSPRFYVLTLLVGVFSLWHVGRQWDAYSATLVDMFSLQGLLYYGLAITFVKVAHEFGHAIAAKRFGCRIPTMGLAFLVLWPVAYTDTNDVWRLPDKRQRLQVSAAGIVTELTIAVWATLCWLWLPDGGLRTVAFLLSSTTWVSTLLINASPFMRFDGYFILSDALGVVNLHERCFDYARWHLRRVLFGLQDAPPEYLSRTHHGLAILFAWATWLYRLVVFLGIAVLVYHFFIKLVGILLFLVEIVWFVAGPVWKEIQVWITMKSRIQAAGRYRIVLLLLALGCMLCLLPLPGHTRLTGMIYPAQLQTVYAPADAYLLQSQIRPGQVVKAGQPLFAMTSPQLRQTFLLNEQRSSQLAAQESGASFDDDSRRDWDVLNSKWQHAQSEGGYLQKEMIKYFPVAAFDGHVVDVSQDVQQKGWLSAREPMAVIAGNGPYEVVAYLPESHLPLLAPGADAMFIRNGVLPARLVLDIVSVSADAESELSVPELALDAGGDVAVRSRNGRFYPEKAVYKVVFRSREAVDFSLPVSRERGVVVVSLKPSSSILAWLQDIAAVFYREFGF</sequence>
<dbReference type="EMBL" id="JAQQLF010000002">
    <property type="protein sequence ID" value="MDC7715906.1"/>
    <property type="molecule type" value="Genomic_DNA"/>
</dbReference>
<evidence type="ECO:0000313" key="9">
    <source>
        <dbReference type="EMBL" id="MDC7715906.1"/>
    </source>
</evidence>
<accession>A0ABT5ITK7</accession>
<organism evidence="9 10">
    <name type="scientific">Vogesella aquatica</name>
    <dbReference type="NCBI Taxonomy" id="2984206"/>
    <lineage>
        <taxon>Bacteria</taxon>
        <taxon>Pseudomonadati</taxon>
        <taxon>Pseudomonadota</taxon>
        <taxon>Betaproteobacteria</taxon>
        <taxon>Neisseriales</taxon>
        <taxon>Chromobacteriaceae</taxon>
        <taxon>Vogesella</taxon>
    </lineage>
</organism>
<reference evidence="9 10" key="1">
    <citation type="submission" date="2023-01" db="EMBL/GenBank/DDBJ databases">
        <title>Novel species of the genus Vogesella isolated from rivers.</title>
        <authorList>
            <person name="Lu H."/>
        </authorList>
    </citation>
    <scope>NUCLEOTIDE SEQUENCE [LARGE SCALE GENOMIC DNA]</scope>
    <source>
        <strain evidence="9 10">DC21W</strain>
    </source>
</reference>
<evidence type="ECO:0000256" key="6">
    <source>
        <dbReference type="ARBA" id="ARBA00023136"/>
    </source>
</evidence>
<feature type="transmembrane region" description="Helical" evidence="7">
    <location>
        <begin position="207"/>
        <end position="226"/>
    </location>
</feature>
<feature type="transmembrane region" description="Helical" evidence="7">
    <location>
        <begin position="376"/>
        <end position="395"/>
    </location>
</feature>
<dbReference type="InterPro" id="IPR001193">
    <property type="entry name" value="MBTPS2"/>
</dbReference>
<proteinExistence type="inferred from homology"/>
<feature type="transmembrane region" description="Helical" evidence="7">
    <location>
        <begin position="246"/>
        <end position="266"/>
    </location>
</feature>
<feature type="transmembrane region" description="Helical" evidence="7">
    <location>
        <begin position="169"/>
        <end position="195"/>
    </location>
</feature>
<dbReference type="InterPro" id="IPR008915">
    <property type="entry name" value="Peptidase_M50"/>
</dbReference>
<evidence type="ECO:0000259" key="8">
    <source>
        <dbReference type="Pfam" id="PF02163"/>
    </source>
</evidence>
<dbReference type="PANTHER" id="PTHR13325">
    <property type="entry name" value="PROTEASE M50 MEMBRANE-BOUND TRANSCRIPTION FACTOR SITE 2 PROTEASE"/>
    <property type="match status" value="1"/>
</dbReference>
<comment type="similarity">
    <text evidence="3">Belongs to the peptidase M50B family.</text>
</comment>
<dbReference type="RefSeq" id="WP_272750390.1">
    <property type="nucleotide sequence ID" value="NZ_JAQQLF010000002.1"/>
</dbReference>
<evidence type="ECO:0000256" key="3">
    <source>
        <dbReference type="ARBA" id="ARBA00007931"/>
    </source>
</evidence>
<dbReference type="Pfam" id="PF02163">
    <property type="entry name" value="Peptidase_M50"/>
    <property type="match status" value="1"/>
</dbReference>
<evidence type="ECO:0000313" key="10">
    <source>
        <dbReference type="Proteomes" id="UP001219956"/>
    </source>
</evidence>
<evidence type="ECO:0000256" key="7">
    <source>
        <dbReference type="SAM" id="Phobius"/>
    </source>
</evidence>
<feature type="transmembrane region" description="Helical" evidence="7">
    <location>
        <begin position="346"/>
        <end position="370"/>
    </location>
</feature>
<protein>
    <submittedName>
        <fullName evidence="9">HlyD family efflux transporter periplasmic adaptor subunit</fullName>
    </submittedName>
</protein>
<comment type="caution">
    <text evidence="9">The sequence shown here is derived from an EMBL/GenBank/DDBJ whole genome shotgun (WGS) entry which is preliminary data.</text>
</comment>
<keyword evidence="5 7" id="KW-1133">Transmembrane helix</keyword>
<gene>
    <name evidence="9" type="ORF">PQU95_01540</name>
</gene>
<dbReference type="PANTHER" id="PTHR13325:SF3">
    <property type="entry name" value="MEMBRANE-BOUND TRANSCRIPTION FACTOR SITE-2 PROTEASE"/>
    <property type="match status" value="1"/>
</dbReference>
<keyword evidence="4 7" id="KW-0812">Transmembrane</keyword>
<evidence type="ECO:0000256" key="2">
    <source>
        <dbReference type="ARBA" id="ARBA00004127"/>
    </source>
</evidence>
<comment type="subcellular location">
    <subcellularLocation>
        <location evidence="2">Endomembrane system</location>
        <topology evidence="2">Multi-pass membrane protein</topology>
    </subcellularLocation>
</comment>
<evidence type="ECO:0000256" key="5">
    <source>
        <dbReference type="ARBA" id="ARBA00022989"/>
    </source>
</evidence>
<feature type="domain" description="Peptidase M50" evidence="8">
    <location>
        <begin position="187"/>
        <end position="290"/>
    </location>
</feature>
<comment type="cofactor">
    <cofactor evidence="1">
        <name>Zn(2+)</name>
        <dbReference type="ChEBI" id="CHEBI:29105"/>
    </cofactor>
</comment>
<name>A0ABT5ITK7_9NEIS</name>
<evidence type="ECO:0000256" key="1">
    <source>
        <dbReference type="ARBA" id="ARBA00001947"/>
    </source>
</evidence>
<evidence type="ECO:0000256" key="4">
    <source>
        <dbReference type="ARBA" id="ARBA00022692"/>
    </source>
</evidence>
<feature type="transmembrane region" description="Helical" evidence="7">
    <location>
        <begin position="416"/>
        <end position="434"/>
    </location>
</feature>
<keyword evidence="6 7" id="KW-0472">Membrane</keyword>
<keyword evidence="10" id="KW-1185">Reference proteome</keyword>